<feature type="signal peptide" evidence="1">
    <location>
        <begin position="1"/>
        <end position="16"/>
    </location>
</feature>
<organism evidence="2 3">
    <name type="scientific">Rhamnusium bicolor</name>
    <dbReference type="NCBI Taxonomy" id="1586634"/>
    <lineage>
        <taxon>Eukaryota</taxon>
        <taxon>Metazoa</taxon>
        <taxon>Ecdysozoa</taxon>
        <taxon>Arthropoda</taxon>
        <taxon>Hexapoda</taxon>
        <taxon>Insecta</taxon>
        <taxon>Pterygota</taxon>
        <taxon>Neoptera</taxon>
        <taxon>Endopterygota</taxon>
        <taxon>Coleoptera</taxon>
        <taxon>Polyphaga</taxon>
        <taxon>Cucujiformia</taxon>
        <taxon>Chrysomeloidea</taxon>
        <taxon>Cerambycidae</taxon>
        <taxon>Lepturinae</taxon>
        <taxon>Rhagiini</taxon>
        <taxon>Rhamnusium</taxon>
    </lineage>
</organism>
<comment type="caution">
    <text evidence="2">The sequence shown here is derived from an EMBL/GenBank/DDBJ whole genome shotgun (WGS) entry which is preliminary data.</text>
</comment>
<keyword evidence="1" id="KW-0732">Signal</keyword>
<dbReference type="AlphaFoldDB" id="A0AAV8X3C2"/>
<evidence type="ECO:0000313" key="3">
    <source>
        <dbReference type="Proteomes" id="UP001162156"/>
    </source>
</evidence>
<evidence type="ECO:0008006" key="4">
    <source>
        <dbReference type="Google" id="ProtNLM"/>
    </source>
</evidence>
<dbReference type="EMBL" id="JANEYF010003925">
    <property type="protein sequence ID" value="KAJ8933082.1"/>
    <property type="molecule type" value="Genomic_DNA"/>
</dbReference>
<gene>
    <name evidence="2" type="ORF">NQ314_014236</name>
</gene>
<proteinExistence type="predicted"/>
<evidence type="ECO:0000256" key="1">
    <source>
        <dbReference type="SAM" id="SignalP"/>
    </source>
</evidence>
<feature type="non-terminal residue" evidence="2">
    <location>
        <position position="101"/>
    </location>
</feature>
<dbReference type="Proteomes" id="UP001162156">
    <property type="component" value="Unassembled WGS sequence"/>
</dbReference>
<sequence>MIFLCFLEIIVSPINQLLTTLRFYACNRHQLGLGDFMGVHQSTMSRIISNVSAAIANLRPYYVKMPIAHERFQIQQDFYAISRFPRVLGCLNGSHIKTQSP</sequence>
<evidence type="ECO:0000313" key="2">
    <source>
        <dbReference type="EMBL" id="KAJ8933082.1"/>
    </source>
</evidence>
<name>A0AAV8X3C2_9CUCU</name>
<accession>A0AAV8X3C2</accession>
<feature type="chain" id="PRO_5043809995" description="Nuclease HARBI1" evidence="1">
    <location>
        <begin position="17"/>
        <end position="101"/>
    </location>
</feature>
<protein>
    <recommendedName>
        <fullName evidence="4">Nuclease HARBI1</fullName>
    </recommendedName>
</protein>
<keyword evidence="3" id="KW-1185">Reference proteome</keyword>
<reference evidence="2" key="1">
    <citation type="journal article" date="2023" name="Insect Mol. Biol.">
        <title>Genome sequencing provides insights into the evolution of gene families encoding plant cell wall-degrading enzymes in longhorned beetles.</title>
        <authorList>
            <person name="Shin N.R."/>
            <person name="Okamura Y."/>
            <person name="Kirsch R."/>
            <person name="Pauchet Y."/>
        </authorList>
    </citation>
    <scope>NUCLEOTIDE SEQUENCE</scope>
    <source>
        <strain evidence="2">RBIC_L_NR</strain>
    </source>
</reference>